<evidence type="ECO:0000313" key="4">
    <source>
        <dbReference type="EMBL" id="MBD5778008.1"/>
    </source>
</evidence>
<name>A0A927F6S1_9BACT</name>
<proteinExistence type="predicted"/>
<feature type="signal peptide" evidence="2">
    <location>
        <begin position="1"/>
        <end position="19"/>
    </location>
</feature>
<dbReference type="InterPro" id="IPR028994">
    <property type="entry name" value="Integrin_alpha_N"/>
</dbReference>
<dbReference type="Gene3D" id="2.130.10.130">
    <property type="entry name" value="Integrin alpha, N-terminal"/>
    <property type="match status" value="3"/>
</dbReference>
<dbReference type="InterPro" id="IPR011519">
    <property type="entry name" value="UnbV_ASPIC"/>
</dbReference>
<organism evidence="4 5">
    <name type="scientific">Pelagicoccus enzymogenes</name>
    <dbReference type="NCBI Taxonomy" id="2773457"/>
    <lineage>
        <taxon>Bacteria</taxon>
        <taxon>Pseudomonadati</taxon>
        <taxon>Verrucomicrobiota</taxon>
        <taxon>Opitutia</taxon>
        <taxon>Puniceicoccales</taxon>
        <taxon>Pelagicoccaceae</taxon>
        <taxon>Pelagicoccus</taxon>
    </lineage>
</organism>
<keyword evidence="5" id="KW-1185">Reference proteome</keyword>
<gene>
    <name evidence="4" type="ORF">IEN85_00680</name>
</gene>
<dbReference type="Pfam" id="PF07593">
    <property type="entry name" value="UnbV_ASPIC"/>
    <property type="match status" value="1"/>
</dbReference>
<dbReference type="EMBL" id="JACYFG010000002">
    <property type="protein sequence ID" value="MBD5778008.1"/>
    <property type="molecule type" value="Genomic_DNA"/>
</dbReference>
<evidence type="ECO:0000256" key="2">
    <source>
        <dbReference type="SAM" id="SignalP"/>
    </source>
</evidence>
<keyword evidence="1 2" id="KW-0732">Signal</keyword>
<comment type="caution">
    <text evidence="4">The sequence shown here is derived from an EMBL/GenBank/DDBJ whole genome shotgun (WGS) entry which is preliminary data.</text>
</comment>
<dbReference type="InterPro" id="IPR013517">
    <property type="entry name" value="FG-GAP"/>
</dbReference>
<reference evidence="4" key="1">
    <citation type="submission" date="2020-09" db="EMBL/GenBank/DDBJ databases">
        <title>Pelagicoccus enzymogenes sp. nov. with an EPS production, isolated from marine sediment.</title>
        <authorList>
            <person name="Feng X."/>
        </authorList>
    </citation>
    <scope>NUCLEOTIDE SEQUENCE</scope>
    <source>
        <strain evidence="4">NFK12</strain>
    </source>
</reference>
<dbReference type="PANTHER" id="PTHR16026">
    <property type="entry name" value="CARTILAGE ACIDIC PROTEIN 1"/>
    <property type="match status" value="1"/>
</dbReference>
<dbReference type="PANTHER" id="PTHR16026:SF0">
    <property type="entry name" value="CARTILAGE ACIDIC PROTEIN 1"/>
    <property type="match status" value="1"/>
</dbReference>
<evidence type="ECO:0000259" key="3">
    <source>
        <dbReference type="Pfam" id="PF07593"/>
    </source>
</evidence>
<evidence type="ECO:0000313" key="5">
    <source>
        <dbReference type="Proteomes" id="UP000622317"/>
    </source>
</evidence>
<dbReference type="RefSeq" id="WP_191615137.1">
    <property type="nucleotide sequence ID" value="NZ_JACYFG010000002.1"/>
</dbReference>
<dbReference type="SUPFAM" id="SSF69318">
    <property type="entry name" value="Integrin alpha N-terminal domain"/>
    <property type="match status" value="2"/>
</dbReference>
<protein>
    <submittedName>
        <fullName evidence="4">VCBS repeat-containing protein</fullName>
    </submittedName>
</protein>
<dbReference type="InterPro" id="IPR027039">
    <property type="entry name" value="Crtac1"/>
</dbReference>
<evidence type="ECO:0000256" key="1">
    <source>
        <dbReference type="ARBA" id="ARBA00022729"/>
    </source>
</evidence>
<feature type="chain" id="PRO_5037150782" evidence="2">
    <location>
        <begin position="20"/>
        <end position="1070"/>
    </location>
</feature>
<sequence length="1070" mass="117258">MPLKQFAALSFCLFLYASANCQVVSERELVPANTNDAGQTLFERMDTARTGIAFENRFDHPRRWLELWKQYYNGSIGTGVAMGDVNGDALPDLFAVGKDSPNGLFLNKGNFEFEDATAGSGLAGGNGFGTGAALVDIDNDGDLDLYVCYVAGTNELWINDGTGHFEERAAAWGLDYKGGSNAPSFADYDRDGDLDLYLQQNYLHDAGHLDGLPDLLFRNDGGRFVDVTAAAGIAGEGQGHTALWWDFDEDGWLDIYVSNDFEPVDKLYRNNKDGTFTDVIREALGGAPYSSMGIDSGDLNNDGHIDFIAAEMLARDRSYYHQAVGPLSGKLVSARRSGVSQYMQNMLWAGLGDGTYFELSRFAGLHATDWTWATRFVDLDNDGWLDAFFANGMTRAFHDGDLAYKMTKARSLATRVRIFETSPPLRERNLAFRNEGNFKFTEVGSAWGLDTEGVSFAAAFADLDLDGDLDLVTSNWKEGLGVYRNNSSQGGRLLVRLQGVESNRMGLGAKVSLSASSGVQTRELSSMRGYMSVDAPLLHFAGKSGERVESLMIEWPSGATQRIEGLSFGKRYVIREAKSGDSLVPRLKKKTFRASAIEIDEASWSREELFLARRGQFLLPFTEDRLGPALAVADLDGDGFEDVLLGGATGQGLRVLKNEAGQSLRSLRVAAFREDELAEDTAIVPFDVDEDGDLDLFVASGGVELDAGDEFYQDRWYLNRGDMHFIRAEREFLPQASSSAIVLQDGQLLTTGGTVREWYPRSFGNQVFSRNGGEVDHPFKGSGRSSRLVAADLDGDGDRDLIQLREYGSPLAWKQQGTQLVEWPEVFASVDSGLWKSAAVADFNGDGRMDIALGNLGENNKYVASAEAPAVLFAPSKEAVKGKYIEAETIVGKLYPRESRIFHQVDFPDIANRTGSYRQFAGMTVEEVFGAEILENYSRYEFTERRSLLLLQSESGAFEALPLPGLAQVGVAIELLAADIDEDGDVDLIMVLQSLSSQPVAAVQPERSLVLLMRNSGAGRFVGELPGQSGLAIPQGEARRLLWADLQQDGKNELLVSTSEGPLYVFELRE</sequence>
<dbReference type="AlphaFoldDB" id="A0A927F6S1"/>
<feature type="domain" description="ASPIC/UnbV" evidence="3">
    <location>
        <begin position="506"/>
        <end position="572"/>
    </location>
</feature>
<dbReference type="Pfam" id="PF13517">
    <property type="entry name" value="FG-GAP_3"/>
    <property type="match status" value="4"/>
</dbReference>
<accession>A0A927F6S1</accession>
<dbReference type="Proteomes" id="UP000622317">
    <property type="component" value="Unassembled WGS sequence"/>
</dbReference>